<dbReference type="InterPro" id="IPR015421">
    <property type="entry name" value="PyrdxlP-dep_Trfase_major"/>
</dbReference>
<keyword evidence="3" id="KW-0663">Pyridoxal phosphate</keyword>
<evidence type="ECO:0000256" key="5">
    <source>
        <dbReference type="PIRSR" id="PIRSR017617-1"/>
    </source>
</evidence>
<proteinExistence type="inferred from homology"/>
<accession>A0A087T6Z8</accession>
<protein>
    <recommendedName>
        <fullName evidence="6">Aromatic amino acid beta-eliminating lyase/threonine aldolase domain-containing protein</fullName>
    </recommendedName>
</protein>
<evidence type="ECO:0000256" key="1">
    <source>
        <dbReference type="ARBA" id="ARBA00001933"/>
    </source>
</evidence>
<dbReference type="SUPFAM" id="SSF53383">
    <property type="entry name" value="PLP-dependent transferases"/>
    <property type="match status" value="1"/>
</dbReference>
<dbReference type="Proteomes" id="UP000054359">
    <property type="component" value="Unassembled WGS sequence"/>
</dbReference>
<dbReference type="Gene3D" id="3.90.1150.10">
    <property type="entry name" value="Aspartate Aminotransferase, domain 1"/>
    <property type="match status" value="1"/>
</dbReference>
<dbReference type="FunFam" id="3.90.1150.10:FF:000041">
    <property type="entry name" value="Low-specificity L-threonine aldolase"/>
    <property type="match status" value="1"/>
</dbReference>
<keyword evidence="8" id="KW-1185">Reference proteome</keyword>
<dbReference type="GO" id="GO:0008732">
    <property type="term" value="F:L-allo-threonine aldolase activity"/>
    <property type="evidence" value="ECO:0007669"/>
    <property type="project" value="TreeGrafter"/>
</dbReference>
<name>A0A087T6Z8_STEMI</name>
<feature type="domain" description="Aromatic amino acid beta-eliminating lyase/threonine aldolase" evidence="6">
    <location>
        <begin position="1"/>
        <end position="231"/>
    </location>
</feature>
<evidence type="ECO:0000256" key="3">
    <source>
        <dbReference type="ARBA" id="ARBA00022898"/>
    </source>
</evidence>
<evidence type="ECO:0000313" key="8">
    <source>
        <dbReference type="Proteomes" id="UP000054359"/>
    </source>
</evidence>
<dbReference type="GO" id="GO:0006567">
    <property type="term" value="P:L-threonine catabolic process"/>
    <property type="evidence" value="ECO:0007669"/>
    <property type="project" value="TreeGrafter"/>
</dbReference>
<dbReference type="InterPro" id="IPR001597">
    <property type="entry name" value="ArAA_b-elim_lyase/Thr_aldolase"/>
</dbReference>
<dbReference type="AlphaFoldDB" id="A0A087T6Z8"/>
<evidence type="ECO:0000259" key="6">
    <source>
        <dbReference type="Pfam" id="PF01212"/>
    </source>
</evidence>
<dbReference type="GO" id="GO:0005829">
    <property type="term" value="C:cytosol"/>
    <property type="evidence" value="ECO:0007669"/>
    <property type="project" value="TreeGrafter"/>
</dbReference>
<dbReference type="InterPro" id="IPR015424">
    <property type="entry name" value="PyrdxlP-dep_Trfase"/>
</dbReference>
<evidence type="ECO:0000256" key="2">
    <source>
        <dbReference type="ARBA" id="ARBA00006966"/>
    </source>
</evidence>
<evidence type="ECO:0000313" key="7">
    <source>
        <dbReference type="EMBL" id="KFM60887.1"/>
    </source>
</evidence>
<dbReference type="Gene3D" id="3.40.640.10">
    <property type="entry name" value="Type I PLP-dependent aspartate aminotransferase-like (Major domain)"/>
    <property type="match status" value="1"/>
</dbReference>
<dbReference type="FunFam" id="3.40.640.10:FF:000030">
    <property type="entry name" value="Low-specificity L-threonine aldolase"/>
    <property type="match status" value="1"/>
</dbReference>
<dbReference type="EMBL" id="KK113717">
    <property type="protein sequence ID" value="KFM60887.1"/>
    <property type="molecule type" value="Genomic_DNA"/>
</dbReference>
<feature type="non-terminal residue" evidence="7">
    <location>
        <position position="296"/>
    </location>
</feature>
<reference evidence="7 8" key="1">
    <citation type="submission" date="2013-11" db="EMBL/GenBank/DDBJ databases">
        <title>Genome sequencing of Stegodyphus mimosarum.</title>
        <authorList>
            <person name="Bechsgaard J."/>
        </authorList>
    </citation>
    <scope>NUCLEOTIDE SEQUENCE [LARGE SCALE GENOMIC DNA]</scope>
</reference>
<dbReference type="Pfam" id="PF01212">
    <property type="entry name" value="Beta_elim_lyase"/>
    <property type="match status" value="1"/>
</dbReference>
<dbReference type="OrthoDB" id="10261951at2759"/>
<dbReference type="InterPro" id="IPR015422">
    <property type="entry name" value="PyrdxlP-dep_Trfase_small"/>
</dbReference>
<feature type="modified residue" description="N6-(pyridoxal phosphate)lysine" evidence="5">
    <location>
        <position position="144"/>
    </location>
</feature>
<keyword evidence="4" id="KW-0456">Lyase</keyword>
<organism evidence="7 8">
    <name type="scientific">Stegodyphus mimosarum</name>
    <name type="common">African social velvet spider</name>
    <dbReference type="NCBI Taxonomy" id="407821"/>
    <lineage>
        <taxon>Eukaryota</taxon>
        <taxon>Metazoa</taxon>
        <taxon>Ecdysozoa</taxon>
        <taxon>Arthropoda</taxon>
        <taxon>Chelicerata</taxon>
        <taxon>Arachnida</taxon>
        <taxon>Araneae</taxon>
        <taxon>Araneomorphae</taxon>
        <taxon>Entelegynae</taxon>
        <taxon>Eresoidea</taxon>
        <taxon>Eresidae</taxon>
        <taxon>Stegodyphus</taxon>
    </lineage>
</organism>
<dbReference type="NCBIfam" id="NF041359">
    <property type="entry name" value="GntG_guanitoxin"/>
    <property type="match status" value="1"/>
</dbReference>
<sequence length="296" mass="32373">MGNLSSVMAHCWTRCQEIMVGDQSHIFLYEQGGISQLGGVHVSALTTREDGTFDLEQVVNKIRSPDPTCHEPQTALICLENSHNRCGGRVLPLSFIQEICALAHSRGVKVHIDGARIVNASVQSGVPVDEIVKECDSVSMCLSKGIGAPVGSIVAGSSEFISRVMRCRKVLGGGMRQAGVLAAAGLVALDTARERIQKDHLRAQKLARDIHNLNSELITINPDVVETNMLLLNFPSSRFTSQQFVERMALVKEEDPEQVVVKTSTWFGNRVRCVLHSDISEDDIESAFRKIQSIAV</sequence>
<dbReference type="GO" id="GO:0006545">
    <property type="term" value="P:glycine biosynthetic process"/>
    <property type="evidence" value="ECO:0007669"/>
    <property type="project" value="TreeGrafter"/>
</dbReference>
<evidence type="ECO:0000256" key="4">
    <source>
        <dbReference type="ARBA" id="ARBA00023239"/>
    </source>
</evidence>
<comment type="similarity">
    <text evidence="2">Belongs to the threonine aldolase family.</text>
</comment>
<dbReference type="PANTHER" id="PTHR48097:SF9">
    <property type="entry name" value="L-THREONINE ALDOLASE"/>
    <property type="match status" value="1"/>
</dbReference>
<dbReference type="OMA" id="LVRIKAW"/>
<dbReference type="PIRSF" id="PIRSF017617">
    <property type="entry name" value="Thr_aldolase"/>
    <property type="match status" value="1"/>
</dbReference>
<dbReference type="PANTHER" id="PTHR48097">
    <property type="entry name" value="L-THREONINE ALDOLASE-RELATED"/>
    <property type="match status" value="1"/>
</dbReference>
<gene>
    <name evidence="7" type="ORF">X975_00035</name>
</gene>
<dbReference type="InterPro" id="IPR023603">
    <property type="entry name" value="Low_specificity_L-TA-like"/>
</dbReference>
<comment type="cofactor">
    <cofactor evidence="1">
        <name>pyridoxal 5'-phosphate</name>
        <dbReference type="ChEBI" id="CHEBI:597326"/>
    </cofactor>
</comment>
<dbReference type="STRING" id="407821.A0A087T6Z8"/>